<protein>
    <submittedName>
        <fullName evidence="1">Uncharacterized protein</fullName>
    </submittedName>
</protein>
<gene>
    <name evidence="1" type="ORF">FRZ00_27045</name>
</gene>
<proteinExistence type="predicted"/>
<organism evidence="1 2">
    <name type="scientific">Streptomyces mobaraensis</name>
    <name type="common">Streptoverticillium mobaraense</name>
    <dbReference type="NCBI Taxonomy" id="35621"/>
    <lineage>
        <taxon>Bacteria</taxon>
        <taxon>Bacillati</taxon>
        <taxon>Actinomycetota</taxon>
        <taxon>Actinomycetes</taxon>
        <taxon>Kitasatosporales</taxon>
        <taxon>Streptomycetaceae</taxon>
        <taxon>Streptomyces</taxon>
    </lineage>
</organism>
<dbReference type="OrthoDB" id="9916458at2"/>
<dbReference type="AlphaFoldDB" id="A0A5N5W2S1"/>
<name>A0A5N5W2S1_STRMB</name>
<sequence length="164" mass="18549">MIKNLRTLIGRSARISADDIDVHALYSLRMPNGDYAPGRILETHRLWERRLTDGIPYVSTETRPSRAEDRVVGFLAVADRTIDAGRPDHLEALRQVPQLVLADDPDEARRAVAPFAEEMSHHGEAKPLGSATFQPMTFMRQITVAAPCRIRKLPWHTTEKDCLR</sequence>
<comment type="caution">
    <text evidence="1">The sequence shown here is derived from an EMBL/GenBank/DDBJ whole genome shotgun (WGS) entry which is preliminary data.</text>
</comment>
<accession>A0A5N5W2S1</accession>
<dbReference type="Proteomes" id="UP000327000">
    <property type="component" value="Unassembled WGS sequence"/>
</dbReference>
<dbReference type="RefSeq" id="WP_152265325.1">
    <property type="nucleotide sequence ID" value="NZ_VOKX01000107.1"/>
</dbReference>
<evidence type="ECO:0000313" key="2">
    <source>
        <dbReference type="Proteomes" id="UP000327000"/>
    </source>
</evidence>
<evidence type="ECO:0000313" key="1">
    <source>
        <dbReference type="EMBL" id="KAB7835548.1"/>
    </source>
</evidence>
<reference evidence="1 2" key="1">
    <citation type="journal article" date="2019" name="Microb. Cell Fact.">
        <title>Exploring novel herbicidin analogues by transcriptional regulator overexpression and MS/MS molecular networking.</title>
        <authorList>
            <person name="Shi Y."/>
            <person name="Gu R."/>
            <person name="Li Y."/>
            <person name="Wang X."/>
            <person name="Ren W."/>
            <person name="Li X."/>
            <person name="Wang L."/>
            <person name="Xie Y."/>
            <person name="Hong B."/>
        </authorList>
    </citation>
    <scope>NUCLEOTIDE SEQUENCE [LARGE SCALE GENOMIC DNA]</scope>
    <source>
        <strain evidence="1 2">US-43</strain>
    </source>
</reference>
<keyword evidence="2" id="KW-1185">Reference proteome</keyword>
<dbReference type="EMBL" id="VOKX01000107">
    <property type="protein sequence ID" value="KAB7835548.1"/>
    <property type="molecule type" value="Genomic_DNA"/>
</dbReference>